<dbReference type="CDD" id="cd02966">
    <property type="entry name" value="TlpA_like_family"/>
    <property type="match status" value="1"/>
</dbReference>
<dbReference type="InterPro" id="IPR050553">
    <property type="entry name" value="Thioredoxin_ResA/DsbE_sf"/>
</dbReference>
<sequence length="191" mass="21373">MKTKPLLMILVLTALIGIGVWTSQKESHSVHENPKPTESFQPVNGNGQTGLKPGNTLPDAALTSLEGKTVSLKEFRGKKVILNFWATWCPPCRKEMPDMQKMYSRHKDDQLEIVAINLRYTEKSTEAVSDYVEHRKASFPVLLDREGKVSKKFQAVSLPTSYLIDSNGVVQKKIIGALSPSLMSEFIKRSK</sequence>
<name>A0A0V8JB06_9BACL</name>
<evidence type="ECO:0000313" key="5">
    <source>
        <dbReference type="Proteomes" id="UP000054099"/>
    </source>
</evidence>
<gene>
    <name evidence="4" type="ORF">AS030_00880</name>
</gene>
<evidence type="ECO:0000313" key="4">
    <source>
        <dbReference type="EMBL" id="KSU84155.1"/>
    </source>
</evidence>
<evidence type="ECO:0000259" key="3">
    <source>
        <dbReference type="PROSITE" id="PS51352"/>
    </source>
</evidence>
<dbReference type="InterPro" id="IPR000866">
    <property type="entry name" value="AhpC/TSA"/>
</dbReference>
<dbReference type="Gene3D" id="3.40.30.10">
    <property type="entry name" value="Glutaredoxin"/>
    <property type="match status" value="1"/>
</dbReference>
<dbReference type="SUPFAM" id="SSF52833">
    <property type="entry name" value="Thioredoxin-like"/>
    <property type="match status" value="1"/>
</dbReference>
<feature type="domain" description="Thioredoxin" evidence="3">
    <location>
        <begin position="51"/>
        <end position="191"/>
    </location>
</feature>
<protein>
    <submittedName>
        <fullName evidence="4">Cytochrome C biogenesis protein</fullName>
    </submittedName>
</protein>
<dbReference type="GO" id="GO:0016491">
    <property type="term" value="F:oxidoreductase activity"/>
    <property type="evidence" value="ECO:0007669"/>
    <property type="project" value="InterPro"/>
</dbReference>
<proteinExistence type="predicted"/>
<feature type="region of interest" description="Disordered" evidence="2">
    <location>
        <begin position="27"/>
        <end position="52"/>
    </location>
</feature>
<keyword evidence="5" id="KW-1185">Reference proteome</keyword>
<dbReference type="OrthoDB" id="25753at2"/>
<dbReference type="Proteomes" id="UP000054099">
    <property type="component" value="Unassembled WGS sequence"/>
</dbReference>
<dbReference type="InterPro" id="IPR013766">
    <property type="entry name" value="Thioredoxin_domain"/>
</dbReference>
<dbReference type="Pfam" id="PF00578">
    <property type="entry name" value="AhpC-TSA"/>
    <property type="match status" value="1"/>
</dbReference>
<feature type="compositionally biased region" description="Polar residues" evidence="2">
    <location>
        <begin position="36"/>
        <end position="46"/>
    </location>
</feature>
<dbReference type="EMBL" id="LNQN01000001">
    <property type="protein sequence ID" value="KSU84155.1"/>
    <property type="molecule type" value="Genomic_DNA"/>
</dbReference>
<dbReference type="PANTHER" id="PTHR42852">
    <property type="entry name" value="THIOL:DISULFIDE INTERCHANGE PROTEIN DSBE"/>
    <property type="match status" value="1"/>
</dbReference>
<evidence type="ECO:0000256" key="1">
    <source>
        <dbReference type="ARBA" id="ARBA00023157"/>
    </source>
</evidence>
<dbReference type="PROSITE" id="PS51352">
    <property type="entry name" value="THIOREDOXIN_2"/>
    <property type="match status" value="1"/>
</dbReference>
<accession>A0A0V8JB06</accession>
<dbReference type="AlphaFoldDB" id="A0A0V8JB06"/>
<dbReference type="RefSeq" id="WP_061967357.1">
    <property type="nucleotide sequence ID" value="NZ_FMAV01000001.1"/>
</dbReference>
<organism evidence="4 5">
    <name type="scientific">Fictibacillus enclensis</name>
    <dbReference type="NCBI Taxonomy" id="1017270"/>
    <lineage>
        <taxon>Bacteria</taxon>
        <taxon>Bacillati</taxon>
        <taxon>Bacillota</taxon>
        <taxon>Bacilli</taxon>
        <taxon>Bacillales</taxon>
        <taxon>Fictibacillaceae</taxon>
        <taxon>Fictibacillus</taxon>
    </lineage>
</organism>
<evidence type="ECO:0000256" key="2">
    <source>
        <dbReference type="SAM" id="MobiDB-lite"/>
    </source>
</evidence>
<reference evidence="4 5" key="1">
    <citation type="journal article" date="2014" name="Antonie Van Leeuwenhoek">
        <title>Fictibacillus enclensis sp. nov., isolated from marine sediment.</title>
        <authorList>
            <person name="Dastager S.G."/>
            <person name="Mawlankar R."/>
            <person name="Srinivasan K."/>
            <person name="Tang S.K."/>
            <person name="Lee J.C."/>
            <person name="Ramana V.V."/>
            <person name="Shouche Y.S."/>
        </authorList>
    </citation>
    <scope>NUCLEOTIDE SEQUENCE [LARGE SCALE GENOMIC DNA]</scope>
    <source>
        <strain evidence="4 5">NIO-1003</strain>
    </source>
</reference>
<dbReference type="InterPro" id="IPR017937">
    <property type="entry name" value="Thioredoxin_CS"/>
</dbReference>
<dbReference type="PROSITE" id="PS00194">
    <property type="entry name" value="THIOREDOXIN_1"/>
    <property type="match status" value="1"/>
</dbReference>
<dbReference type="InterPro" id="IPR036249">
    <property type="entry name" value="Thioredoxin-like_sf"/>
</dbReference>
<comment type="caution">
    <text evidence="4">The sequence shown here is derived from an EMBL/GenBank/DDBJ whole genome shotgun (WGS) entry which is preliminary data.</text>
</comment>
<dbReference type="PANTHER" id="PTHR42852:SF13">
    <property type="entry name" value="PROTEIN DIPZ"/>
    <property type="match status" value="1"/>
</dbReference>
<dbReference type="GO" id="GO:0016209">
    <property type="term" value="F:antioxidant activity"/>
    <property type="evidence" value="ECO:0007669"/>
    <property type="project" value="InterPro"/>
</dbReference>
<keyword evidence="1" id="KW-1015">Disulfide bond</keyword>